<comment type="caution">
    <text evidence="1">The sequence shown here is derived from an EMBL/GenBank/DDBJ whole genome shotgun (WGS) entry which is preliminary data.</text>
</comment>
<name>A0ABU9ZJ52_9HYPH</name>
<gene>
    <name evidence="1" type="ORF">PUR21_28130</name>
</gene>
<reference evidence="1 2" key="1">
    <citation type="journal article" date="2023" name="PLoS ONE">
        <title>Complete genome assembly of Hawai'i environmental nontuberculous mycobacteria reveals unexpected co-isolation with methylobacteria.</title>
        <authorList>
            <person name="Hendrix J."/>
            <person name="Epperson L.E."/>
            <person name="Tong E.I."/>
            <person name="Chan Y.L."/>
            <person name="Hasan N.A."/>
            <person name="Dawrs S.N."/>
            <person name="Norton G.J."/>
            <person name="Virdi R."/>
            <person name="Crooks J.L."/>
            <person name="Chan E.D."/>
            <person name="Honda J.R."/>
            <person name="Strong M."/>
        </authorList>
    </citation>
    <scope>NUCLEOTIDE SEQUENCE [LARGE SCALE GENOMIC DNA]</scope>
    <source>
        <strain evidence="1 2">NJH_HI01</strain>
    </source>
</reference>
<dbReference type="InterPro" id="IPR025506">
    <property type="entry name" value="Abi_alpha"/>
</dbReference>
<dbReference type="Proteomes" id="UP001404845">
    <property type="component" value="Unassembled WGS sequence"/>
</dbReference>
<dbReference type="Pfam" id="PF14337">
    <property type="entry name" value="Abi_alpha"/>
    <property type="match status" value="1"/>
</dbReference>
<evidence type="ECO:0000313" key="1">
    <source>
        <dbReference type="EMBL" id="MEN3231452.1"/>
    </source>
</evidence>
<keyword evidence="2" id="KW-1185">Reference proteome</keyword>
<protein>
    <submittedName>
        <fullName evidence="1">DUF4393 domain-containing protein</fullName>
    </submittedName>
</protein>
<proteinExistence type="predicted"/>
<evidence type="ECO:0000313" key="2">
    <source>
        <dbReference type="Proteomes" id="UP001404845"/>
    </source>
</evidence>
<dbReference type="Gene3D" id="3.30.110.190">
    <property type="match status" value="1"/>
</dbReference>
<sequence length="246" mass="27701">MVDEHEMAVAIAKEIGKQVPVKQVYDDAASPAAKQVGATLEDVIKCVRLVGFPIQWLAVQQDRFREFIERAKDAVPEQNRILPAPQILGPVLEGIRYQVDDTPIQQAFRRLLSRAMDRERVGEAHPAFASIIPRLSPDEAHLLVRVGRDDIITEGEMTHGVVTYVGPVDFEQGIVEYKENLPLYINNLTSLGLLKSWISELAEERKKQLYKPYLHTPEFGNRWISSLCLSKTPFGGAFVRACLQDP</sequence>
<dbReference type="RefSeq" id="WP_200670543.1">
    <property type="nucleotide sequence ID" value="NZ_JACWCW010000009.1"/>
</dbReference>
<accession>A0ABU9ZJ52</accession>
<dbReference type="EMBL" id="JAQYXL010000001">
    <property type="protein sequence ID" value="MEN3231452.1"/>
    <property type="molecule type" value="Genomic_DNA"/>
</dbReference>
<organism evidence="1 2">
    <name type="scientific">Methylorubrum rhodesianum</name>
    <dbReference type="NCBI Taxonomy" id="29427"/>
    <lineage>
        <taxon>Bacteria</taxon>
        <taxon>Pseudomonadati</taxon>
        <taxon>Pseudomonadota</taxon>
        <taxon>Alphaproteobacteria</taxon>
        <taxon>Hyphomicrobiales</taxon>
        <taxon>Methylobacteriaceae</taxon>
        <taxon>Methylorubrum</taxon>
    </lineage>
</organism>